<dbReference type="RefSeq" id="NP_001143607.1">
    <property type="nucleotide sequence ID" value="NM_001150135.1"/>
</dbReference>
<protein>
    <submittedName>
        <fullName evidence="2">Uncharacterized protein</fullName>
    </submittedName>
</protein>
<sequence>MQRGTQTQVLPKQGAQAIGVSHVFNGAIPSASASSAPAATATATTGDGDGGHHSVLLAGRRHGRMNRSAAYLMADGDARRRCVCSVLIEGWWPALDSSVS</sequence>
<dbReference type="GeneID" id="100276320"/>
<organism evidence="2">
    <name type="scientific">Zea mays</name>
    <name type="common">Maize</name>
    <dbReference type="NCBI Taxonomy" id="4577"/>
    <lineage>
        <taxon>Eukaryota</taxon>
        <taxon>Viridiplantae</taxon>
        <taxon>Streptophyta</taxon>
        <taxon>Embryophyta</taxon>
        <taxon>Tracheophyta</taxon>
        <taxon>Spermatophyta</taxon>
        <taxon>Magnoliopsida</taxon>
        <taxon>Liliopsida</taxon>
        <taxon>Poales</taxon>
        <taxon>Poaceae</taxon>
        <taxon>PACMAD clade</taxon>
        <taxon>Panicoideae</taxon>
        <taxon>Andropogonodae</taxon>
        <taxon>Andropogoneae</taxon>
        <taxon>Tripsacinae</taxon>
        <taxon>Zea</taxon>
    </lineage>
</organism>
<accession>B6T8N1</accession>
<reference evidence="2" key="1">
    <citation type="journal article" date="2009" name="Plant Mol. Biol.">
        <title>Insights into corn genes derived from large-scale cDNA sequencing.</title>
        <authorList>
            <person name="Alexandrov N.N."/>
            <person name="Brover V.V."/>
            <person name="Freidin S."/>
            <person name="Troukhan M.E."/>
            <person name="Tatarinova T.V."/>
            <person name="Zhang H."/>
            <person name="Swaller T.J."/>
            <person name="Lu Y.P."/>
            <person name="Bouck J."/>
            <person name="Flavell R.B."/>
            <person name="Feldmann K.A."/>
        </authorList>
    </citation>
    <scope>NUCLEOTIDE SEQUENCE</scope>
</reference>
<feature type="region of interest" description="Disordered" evidence="1">
    <location>
        <begin position="31"/>
        <end position="54"/>
    </location>
</feature>
<feature type="compositionally biased region" description="Low complexity" evidence="1">
    <location>
        <begin position="31"/>
        <end position="46"/>
    </location>
</feature>
<evidence type="ECO:0000313" key="2">
    <source>
        <dbReference type="EMBL" id="ACG33464.1"/>
    </source>
</evidence>
<evidence type="ECO:0000256" key="1">
    <source>
        <dbReference type="SAM" id="MobiDB-lite"/>
    </source>
</evidence>
<dbReference type="HOGENOM" id="CLU_2310144_0_0_1"/>
<dbReference type="KEGG" id="zma:100276320"/>
<proteinExistence type="evidence at transcript level"/>
<dbReference type="AlphaFoldDB" id="B6T8N1"/>
<name>B6T8N1_MAIZE</name>
<dbReference type="EMBL" id="EU961346">
    <property type="protein sequence ID" value="ACG33464.1"/>
    <property type="molecule type" value="mRNA"/>
</dbReference>